<dbReference type="GeneID" id="94194102"/>
<organism evidence="2 3">
    <name type="scientific">Babesia caballi</name>
    <dbReference type="NCBI Taxonomy" id="5871"/>
    <lineage>
        <taxon>Eukaryota</taxon>
        <taxon>Sar</taxon>
        <taxon>Alveolata</taxon>
        <taxon>Apicomplexa</taxon>
        <taxon>Aconoidasida</taxon>
        <taxon>Piroplasmida</taxon>
        <taxon>Babesiidae</taxon>
        <taxon>Babesia</taxon>
    </lineage>
</organism>
<dbReference type="EMBL" id="BPLF01000002">
    <property type="protein sequence ID" value="GIX62621.1"/>
    <property type="molecule type" value="Genomic_DNA"/>
</dbReference>
<feature type="compositionally biased region" description="Polar residues" evidence="1">
    <location>
        <begin position="246"/>
        <end position="261"/>
    </location>
</feature>
<keyword evidence="3" id="KW-1185">Reference proteome</keyword>
<evidence type="ECO:0000313" key="3">
    <source>
        <dbReference type="Proteomes" id="UP001497744"/>
    </source>
</evidence>
<dbReference type="Proteomes" id="UP001497744">
    <property type="component" value="Unassembled WGS sequence"/>
</dbReference>
<sequence length="328" mass="37250">MLRLTGDYGKRGCGKFLWEYKRIFYPEGAFTPDDARQMYEETRLLKIKGGYYDPVKLAMATGQFQLFKPSTTLKNELGMRTFVPILYHNVFGGWFEIEAAIFIMPPEERYTWPLIKSEIPSNHVPQEIRDSLLIASTINNYTDLWRDYPKSVAELHRYDLLSYTKVKSRLGYAEWDHPFVRATQTAKAFGTMAYNAEREILRHKRDISCAISVAQKKMTHLQNMRRAAERGEYQKHVEPNKRISGKSMNMSGASAQVSVTSDKNKEKQSPTAGATDEVDASPEGMSSPADASLSSKKLTTIREEEEAADGDLDEVTENPDCTTRSTAQ</sequence>
<name>A0AAV4LU66_BABCB</name>
<dbReference type="GO" id="GO:0016874">
    <property type="term" value="F:ligase activity"/>
    <property type="evidence" value="ECO:0007669"/>
    <property type="project" value="UniProtKB-KW"/>
</dbReference>
<accession>A0AAV4LU66</accession>
<feature type="compositionally biased region" description="Basic and acidic residues" evidence="1">
    <location>
        <begin position="226"/>
        <end position="241"/>
    </location>
</feature>
<reference evidence="2 3" key="1">
    <citation type="submission" date="2021-06" db="EMBL/GenBank/DDBJ databases">
        <title>Genome sequence of Babesia caballi.</title>
        <authorList>
            <person name="Yamagishi J."/>
            <person name="Kidaka T."/>
            <person name="Ochi A."/>
        </authorList>
    </citation>
    <scope>NUCLEOTIDE SEQUENCE [LARGE SCALE GENOMIC DNA]</scope>
    <source>
        <strain evidence="2">USDA-D6B2</strain>
    </source>
</reference>
<protein>
    <submittedName>
        <fullName evidence="2">Tryptophan-tRNA ligase</fullName>
    </submittedName>
</protein>
<feature type="compositionally biased region" description="Polar residues" evidence="1">
    <location>
        <begin position="319"/>
        <end position="328"/>
    </location>
</feature>
<dbReference type="RefSeq" id="XP_067714690.1">
    <property type="nucleotide sequence ID" value="XM_067858589.1"/>
</dbReference>
<proteinExistence type="predicted"/>
<gene>
    <name evidence="2" type="ORF">BcabD6B2_20560</name>
</gene>
<evidence type="ECO:0000313" key="2">
    <source>
        <dbReference type="EMBL" id="GIX62621.1"/>
    </source>
</evidence>
<dbReference type="AlphaFoldDB" id="A0AAV4LU66"/>
<evidence type="ECO:0000256" key="1">
    <source>
        <dbReference type="SAM" id="MobiDB-lite"/>
    </source>
</evidence>
<comment type="caution">
    <text evidence="2">The sequence shown here is derived from an EMBL/GenBank/DDBJ whole genome shotgun (WGS) entry which is preliminary data.</text>
</comment>
<keyword evidence="2" id="KW-0436">Ligase</keyword>
<feature type="region of interest" description="Disordered" evidence="1">
    <location>
        <begin position="221"/>
        <end position="328"/>
    </location>
</feature>
<feature type="compositionally biased region" description="Acidic residues" evidence="1">
    <location>
        <begin position="303"/>
        <end position="317"/>
    </location>
</feature>